<name>A0A8T0GGW4_CERPU</name>
<dbReference type="EMBL" id="CM026432">
    <property type="protein sequence ID" value="KAG0557399.1"/>
    <property type="molecule type" value="Genomic_DNA"/>
</dbReference>
<dbReference type="AlphaFoldDB" id="A0A8T0GGW4"/>
<comment type="caution">
    <text evidence="1">The sequence shown here is derived from an EMBL/GenBank/DDBJ whole genome shotgun (WGS) entry which is preliminary data.</text>
</comment>
<gene>
    <name evidence="1" type="ORF">KC19_11G126600</name>
</gene>
<dbReference type="Proteomes" id="UP000822688">
    <property type="component" value="Chromosome 11"/>
</dbReference>
<protein>
    <submittedName>
        <fullName evidence="1">Uncharacterized protein</fullName>
    </submittedName>
</protein>
<reference evidence="1 2" key="1">
    <citation type="submission" date="2020-06" db="EMBL/GenBank/DDBJ databases">
        <title>WGS assembly of Ceratodon purpureus strain R40.</title>
        <authorList>
            <person name="Carey S.B."/>
            <person name="Jenkins J."/>
            <person name="Shu S."/>
            <person name="Lovell J.T."/>
            <person name="Sreedasyam A."/>
            <person name="Maumus F."/>
            <person name="Tiley G.P."/>
            <person name="Fernandez-Pozo N."/>
            <person name="Barry K."/>
            <person name="Chen C."/>
            <person name="Wang M."/>
            <person name="Lipzen A."/>
            <person name="Daum C."/>
            <person name="Saski C.A."/>
            <person name="Payton A.C."/>
            <person name="Mcbreen J.C."/>
            <person name="Conrad R.E."/>
            <person name="Kollar L.M."/>
            <person name="Olsson S."/>
            <person name="Huttunen S."/>
            <person name="Landis J.B."/>
            <person name="Wickett N.J."/>
            <person name="Johnson M.G."/>
            <person name="Rensing S.A."/>
            <person name="Grimwood J."/>
            <person name="Schmutz J."/>
            <person name="Mcdaniel S.F."/>
        </authorList>
    </citation>
    <scope>NUCLEOTIDE SEQUENCE [LARGE SCALE GENOMIC DNA]</scope>
    <source>
        <strain evidence="1 2">R40</strain>
    </source>
</reference>
<evidence type="ECO:0000313" key="1">
    <source>
        <dbReference type="EMBL" id="KAG0557399.1"/>
    </source>
</evidence>
<accession>A0A8T0GGW4</accession>
<keyword evidence="2" id="KW-1185">Reference proteome</keyword>
<sequence length="99" mass="11724">MVFLQARHLQHVCIPPSNFICTRVETRTLFDYLNSHSNSIDHQIPISRYHTNLHRFLNYRNRSQLQPILKQPINLPNSPNHLIHAFTLWTVSTQMPKKP</sequence>
<organism evidence="1 2">
    <name type="scientific">Ceratodon purpureus</name>
    <name type="common">Fire moss</name>
    <name type="synonym">Dicranum purpureum</name>
    <dbReference type="NCBI Taxonomy" id="3225"/>
    <lineage>
        <taxon>Eukaryota</taxon>
        <taxon>Viridiplantae</taxon>
        <taxon>Streptophyta</taxon>
        <taxon>Embryophyta</taxon>
        <taxon>Bryophyta</taxon>
        <taxon>Bryophytina</taxon>
        <taxon>Bryopsida</taxon>
        <taxon>Dicranidae</taxon>
        <taxon>Pseudoditrichales</taxon>
        <taxon>Ditrichaceae</taxon>
        <taxon>Ceratodon</taxon>
    </lineage>
</organism>
<evidence type="ECO:0000313" key="2">
    <source>
        <dbReference type="Proteomes" id="UP000822688"/>
    </source>
</evidence>
<proteinExistence type="predicted"/>